<feature type="region of interest" description="Disordered" evidence="1">
    <location>
        <begin position="152"/>
        <end position="285"/>
    </location>
</feature>
<dbReference type="SMART" id="SM00456">
    <property type="entry name" value="WW"/>
    <property type="match status" value="2"/>
</dbReference>
<dbReference type="GeneID" id="113505807"/>
<keyword evidence="3" id="KW-1185">Reference proteome</keyword>
<dbReference type="PROSITE" id="PS50020">
    <property type="entry name" value="WW_DOMAIN_2"/>
    <property type="match status" value="1"/>
</dbReference>
<feature type="region of interest" description="Disordered" evidence="1">
    <location>
        <begin position="624"/>
        <end position="765"/>
    </location>
</feature>
<feature type="compositionally biased region" description="Basic and acidic residues" evidence="1">
    <location>
        <begin position="725"/>
        <end position="744"/>
    </location>
</feature>
<organism evidence="3 4">
    <name type="scientific">Trichoplusia ni</name>
    <name type="common">Cabbage looper</name>
    <dbReference type="NCBI Taxonomy" id="7111"/>
    <lineage>
        <taxon>Eukaryota</taxon>
        <taxon>Metazoa</taxon>
        <taxon>Ecdysozoa</taxon>
        <taxon>Arthropoda</taxon>
        <taxon>Hexapoda</taxon>
        <taxon>Insecta</taxon>
        <taxon>Pterygota</taxon>
        <taxon>Neoptera</taxon>
        <taxon>Endopterygota</taxon>
        <taxon>Lepidoptera</taxon>
        <taxon>Glossata</taxon>
        <taxon>Ditrysia</taxon>
        <taxon>Noctuoidea</taxon>
        <taxon>Noctuidae</taxon>
        <taxon>Plusiinae</taxon>
        <taxon>Trichoplusia</taxon>
    </lineage>
</organism>
<gene>
    <name evidence="4" type="primary">LOC113505807</name>
</gene>
<dbReference type="RefSeq" id="XP_026744441.1">
    <property type="nucleotide sequence ID" value="XM_026888640.1"/>
</dbReference>
<feature type="region of interest" description="Disordered" evidence="1">
    <location>
        <begin position="1"/>
        <end position="51"/>
    </location>
</feature>
<dbReference type="AlphaFoldDB" id="A0A7E5WWB1"/>
<dbReference type="InParanoid" id="A0A7E5WWB1"/>
<feature type="compositionally biased region" description="Polar residues" evidence="1">
    <location>
        <begin position="711"/>
        <end position="722"/>
    </location>
</feature>
<dbReference type="Pfam" id="PF00397">
    <property type="entry name" value="WW"/>
    <property type="match status" value="1"/>
</dbReference>
<dbReference type="InterPro" id="IPR053076">
    <property type="entry name" value="WW_domain_protein"/>
</dbReference>
<feature type="compositionally biased region" description="Basic and acidic residues" evidence="1">
    <location>
        <begin position="259"/>
        <end position="278"/>
    </location>
</feature>
<reference evidence="4" key="1">
    <citation type="submission" date="2025-08" db="UniProtKB">
        <authorList>
            <consortium name="RefSeq"/>
        </authorList>
    </citation>
    <scope>IDENTIFICATION</scope>
</reference>
<sequence>MSKANPLAGLIGNYGDSDDESDDGSNASPMAPGTNSRHVLTAPLPGQKYTNPTAAANASAAVHPAPIPHCPWSACYDESSGFTYYWNQHTNAVTWEAPPEYLLALKLAQQQLHQTGSGEVSAEEWQLYQQALAEKQNSQNKVIARTIPKLPKKIEKITPPSKEKNTRFGRKRTKSDDDEVEKIELITSYHNSDSDSNDEAESPVKAVPPPLPKTPAKPIIPTKKPKVKTQEYGPSLPPSQNYTVPIGPELPPEMNNKPKSPENKVENEVAKEVSKPNDEDSQDEGELFLKLKSKAKILEKLGGELPKELQKMIDEDPRSGSNTPSRVETPKILNTNIDDILEEIEKKELPKIINAKKADIFEEKSKEAVVARNPSPEGNTTPPVEVKPLFPSVKNIEEAPPLPVAMEIEGDKKAEVMEKKGVNLYLVSDEQRLENVGKKKLRISNSVLPDRKKTVPSEEPSYTTKYSQFIEGFSSERTGLGFTKEDDGHQSPKTTAINYGNGLMFTKGETLNEEKKDEDLDDLTDLLEAKLKFLNQLQPCAITPVQEMLIQMQTLVSAFRAGAVSAAYWRRWCCAAARSLAAHEARAAPPGWSAAFQRSEGRYCYRREADGLLQWEYPATTHTDMDICTTPPHPGIDAKEEQPPLPQSAPPASPPPLPQSPPRTPPPPAWADPPPPGVDDPLPMPAHPEQKQEIGDELASFYSDIAELEKQTSGPHTASNSPEPVDVKERHRDRERDKDREVKPVKKKSKVKISSSMGLKHKSVSSLVAKWQQVAEEINSD</sequence>
<feature type="compositionally biased region" description="Basic and acidic residues" evidence="1">
    <location>
        <begin position="152"/>
        <end position="166"/>
    </location>
</feature>
<evidence type="ECO:0000259" key="2">
    <source>
        <dbReference type="PROSITE" id="PS50020"/>
    </source>
</evidence>
<feature type="compositionally biased region" description="Basic and acidic residues" evidence="1">
    <location>
        <begin position="308"/>
        <end position="318"/>
    </location>
</feature>
<feature type="compositionally biased region" description="Pro residues" evidence="1">
    <location>
        <begin position="643"/>
        <end position="686"/>
    </location>
</feature>
<feature type="domain" description="WW" evidence="2">
    <location>
        <begin position="71"/>
        <end position="100"/>
    </location>
</feature>
<name>A0A7E5WWB1_TRINI</name>
<evidence type="ECO:0000313" key="4">
    <source>
        <dbReference type="RefSeq" id="XP_026744441.1"/>
    </source>
</evidence>
<dbReference type="Gene3D" id="2.20.70.10">
    <property type="match status" value="1"/>
</dbReference>
<protein>
    <submittedName>
        <fullName evidence="4">Formin-binding protein 4-like</fullName>
    </submittedName>
</protein>
<accession>A0A7E5WWB1</accession>
<dbReference type="InterPro" id="IPR001202">
    <property type="entry name" value="WW_dom"/>
</dbReference>
<dbReference type="PANTHER" id="PTHR46697:SF1">
    <property type="entry name" value="FORMIN-BINDING PROTEIN 4"/>
    <property type="match status" value="1"/>
</dbReference>
<evidence type="ECO:0000256" key="1">
    <source>
        <dbReference type="SAM" id="MobiDB-lite"/>
    </source>
</evidence>
<dbReference type="PANTHER" id="PTHR46697">
    <property type="entry name" value="FORMIN-BINDING PROTEIN 4"/>
    <property type="match status" value="1"/>
</dbReference>
<dbReference type="SUPFAM" id="SSF51045">
    <property type="entry name" value="WW domain"/>
    <property type="match status" value="1"/>
</dbReference>
<feature type="compositionally biased region" description="Polar residues" evidence="1">
    <location>
        <begin position="319"/>
        <end position="331"/>
    </location>
</feature>
<dbReference type="CDD" id="cd00201">
    <property type="entry name" value="WW"/>
    <property type="match status" value="1"/>
</dbReference>
<feature type="region of interest" description="Disordered" evidence="1">
    <location>
        <begin position="308"/>
        <end position="331"/>
    </location>
</feature>
<feature type="compositionally biased region" description="Pro residues" evidence="1">
    <location>
        <begin position="206"/>
        <end position="215"/>
    </location>
</feature>
<dbReference type="OrthoDB" id="2444812at2759"/>
<dbReference type="Proteomes" id="UP000322000">
    <property type="component" value="Chromosome 27"/>
</dbReference>
<dbReference type="InterPro" id="IPR036020">
    <property type="entry name" value="WW_dom_sf"/>
</dbReference>
<evidence type="ECO:0000313" key="3">
    <source>
        <dbReference type="Proteomes" id="UP000322000"/>
    </source>
</evidence>
<proteinExistence type="predicted"/>
<dbReference type="KEGG" id="tnl:113505807"/>